<organism evidence="2 3">
    <name type="scientific">Neolewinella xylanilytica</name>
    <dbReference type="NCBI Taxonomy" id="1514080"/>
    <lineage>
        <taxon>Bacteria</taxon>
        <taxon>Pseudomonadati</taxon>
        <taxon>Bacteroidota</taxon>
        <taxon>Saprospiria</taxon>
        <taxon>Saprospirales</taxon>
        <taxon>Lewinellaceae</taxon>
        <taxon>Neolewinella</taxon>
    </lineage>
</organism>
<gene>
    <name evidence="2" type="ORF">CLV84_0814</name>
</gene>
<dbReference type="Proteomes" id="UP000237662">
    <property type="component" value="Unassembled WGS sequence"/>
</dbReference>
<comment type="caution">
    <text evidence="2">The sequence shown here is derived from an EMBL/GenBank/DDBJ whole genome shotgun (WGS) entry which is preliminary data.</text>
</comment>
<name>A0A2S6I8P1_9BACT</name>
<dbReference type="EMBL" id="PTJC01000005">
    <property type="protein sequence ID" value="PPK87861.1"/>
    <property type="molecule type" value="Genomic_DNA"/>
</dbReference>
<accession>A0A2S6I8P1</accession>
<evidence type="ECO:0000256" key="1">
    <source>
        <dbReference type="SAM" id="MobiDB-lite"/>
    </source>
</evidence>
<keyword evidence="3" id="KW-1185">Reference proteome</keyword>
<proteinExistence type="predicted"/>
<sequence length="66" mass="6784">MQALAYVPLSIHNTGFASSGADDHAPYAGNGSATRRQGASSSRERVGDGAPIAVPTSAMTNFVLYD</sequence>
<dbReference type="AlphaFoldDB" id="A0A2S6I8P1"/>
<reference evidence="2 3" key="1">
    <citation type="submission" date="2018-02" db="EMBL/GenBank/DDBJ databases">
        <title>Genomic Encyclopedia of Archaeal and Bacterial Type Strains, Phase II (KMG-II): from individual species to whole genera.</title>
        <authorList>
            <person name="Goeker M."/>
        </authorList>
    </citation>
    <scope>NUCLEOTIDE SEQUENCE [LARGE SCALE GENOMIC DNA]</scope>
    <source>
        <strain evidence="2 3">DSM 29526</strain>
    </source>
</reference>
<evidence type="ECO:0000313" key="3">
    <source>
        <dbReference type="Proteomes" id="UP000237662"/>
    </source>
</evidence>
<protein>
    <submittedName>
        <fullName evidence="2">Uncharacterized protein</fullName>
    </submittedName>
</protein>
<feature type="compositionally biased region" description="Polar residues" evidence="1">
    <location>
        <begin position="31"/>
        <end position="41"/>
    </location>
</feature>
<feature type="region of interest" description="Disordered" evidence="1">
    <location>
        <begin position="16"/>
        <end position="52"/>
    </location>
</feature>
<evidence type="ECO:0000313" key="2">
    <source>
        <dbReference type="EMBL" id="PPK87861.1"/>
    </source>
</evidence>